<gene>
    <name evidence="4" type="ORF">UFOVP756_40</name>
</gene>
<evidence type="ECO:0000256" key="1">
    <source>
        <dbReference type="ARBA" id="ARBA00022950"/>
    </source>
</evidence>
<protein>
    <submittedName>
        <fullName evidence="4">Bacteriophage/Gene transfer agent portal protein</fullName>
    </submittedName>
</protein>
<keyword evidence="1" id="KW-0118">Viral capsid assembly</keyword>
<reference evidence="4" key="1">
    <citation type="submission" date="2020-05" db="EMBL/GenBank/DDBJ databases">
        <authorList>
            <person name="Chiriac C."/>
            <person name="Salcher M."/>
            <person name="Ghai R."/>
            <person name="Kavagutti S V."/>
        </authorList>
    </citation>
    <scope>NUCLEOTIDE SEQUENCE</scope>
</reference>
<keyword evidence="1" id="KW-1188">Viral release from host cell</keyword>
<keyword evidence="3" id="KW-0231">Viral genome packaging</keyword>
<name>A0A6J7X4Z7_9CAUD</name>
<dbReference type="Pfam" id="PF04860">
    <property type="entry name" value="Phage_portal"/>
    <property type="match status" value="1"/>
</dbReference>
<evidence type="ECO:0000256" key="3">
    <source>
        <dbReference type="ARBA" id="ARBA00023219"/>
    </source>
</evidence>
<dbReference type="InterPro" id="IPR006944">
    <property type="entry name" value="Phage/GTA_portal"/>
</dbReference>
<organism evidence="4">
    <name type="scientific">uncultured Caudovirales phage</name>
    <dbReference type="NCBI Taxonomy" id="2100421"/>
    <lineage>
        <taxon>Viruses</taxon>
        <taxon>Duplodnaviria</taxon>
        <taxon>Heunggongvirae</taxon>
        <taxon>Uroviricota</taxon>
        <taxon>Caudoviricetes</taxon>
        <taxon>Peduoviridae</taxon>
        <taxon>Maltschvirus</taxon>
        <taxon>Maltschvirus maltsch</taxon>
    </lineage>
</organism>
<evidence type="ECO:0000313" key="4">
    <source>
        <dbReference type="EMBL" id="CAB5226064.1"/>
    </source>
</evidence>
<keyword evidence="2" id="KW-1160">Virus entry into host cell</keyword>
<keyword evidence="2" id="KW-1171">Viral genome ejection through host cell envelope</keyword>
<evidence type="ECO:0000256" key="2">
    <source>
        <dbReference type="ARBA" id="ARBA00023009"/>
    </source>
</evidence>
<proteinExistence type="predicted"/>
<keyword evidence="2" id="KW-1162">Viral penetration into host cytoplasm</keyword>
<sequence length="293" mass="33185">MITGKYIYKANIDGDLTIEQQIEQVKNDAIRGGYTNKKFEESLKYDVTRTVTNIFSNSVITYRGSSDDFCQSLQKNLSSIFFALFNFGKTAIEIDKNGNIESINQNGKGIEIFDEAYLITKITQKQAVEKQLEMYGVIANVSFSVLDERGMFGMFSPEKGEIIKQSQIEKMYLAFRQLFGGKKGQRKIAITEVPMKYSGVSIPVAELNLLENDRVATAKVARLYGIQEDMILSGATFDNKENAIIQTYTDYKGLIYNWITQIENERIGSFKNINDFEVTFPGVPQMNKTTVTQ</sequence>
<accession>A0A6J7X4Z7</accession>
<dbReference type="EMBL" id="LR798354">
    <property type="protein sequence ID" value="CAB5226064.1"/>
    <property type="molecule type" value="Genomic_DNA"/>
</dbReference>